<keyword evidence="1" id="KW-0812">Transmembrane</keyword>
<keyword evidence="3" id="KW-1185">Reference proteome</keyword>
<feature type="transmembrane region" description="Helical" evidence="1">
    <location>
        <begin position="74"/>
        <end position="93"/>
    </location>
</feature>
<feature type="transmembrane region" description="Helical" evidence="1">
    <location>
        <begin position="43"/>
        <end position="62"/>
    </location>
</feature>
<gene>
    <name evidence="2" type="ORF">ADL29_01905</name>
</gene>
<name>A0A0N0Y032_9ACTN</name>
<dbReference type="AlphaFoldDB" id="A0A0N0Y032"/>
<dbReference type="Proteomes" id="UP000037982">
    <property type="component" value="Unassembled WGS sequence"/>
</dbReference>
<accession>A0A0N0Y032</accession>
<evidence type="ECO:0000313" key="2">
    <source>
        <dbReference type="EMBL" id="KPC66958.1"/>
    </source>
</evidence>
<keyword evidence="1" id="KW-0472">Membrane</keyword>
<reference evidence="3" key="1">
    <citation type="submission" date="2015-07" db="EMBL/GenBank/DDBJ databases">
        <authorList>
            <person name="Ju K.-S."/>
            <person name="Doroghazi J.R."/>
            <person name="Metcalf W.W."/>
        </authorList>
    </citation>
    <scope>NUCLEOTIDE SEQUENCE [LARGE SCALE GENOMIC DNA]</scope>
    <source>
        <strain evidence="3">NRRL ISP-5002</strain>
    </source>
</reference>
<dbReference type="EMBL" id="LGKG01000001">
    <property type="protein sequence ID" value="KPC66958.1"/>
    <property type="molecule type" value="Genomic_DNA"/>
</dbReference>
<sequence>MGDPTPRDGYLPSEYRFHRNAMVAIGLLSPWVFLYAARTHPGLLWIPVLNLLVTYAGVYVLVRRWRGRTRRLYVPLAGVVVCWIVCVELFRALR</sequence>
<proteinExistence type="predicted"/>
<evidence type="ECO:0000313" key="3">
    <source>
        <dbReference type="Proteomes" id="UP000037982"/>
    </source>
</evidence>
<comment type="caution">
    <text evidence="2">The sequence shown here is derived from an EMBL/GenBank/DDBJ whole genome shotgun (WGS) entry which is preliminary data.</text>
</comment>
<organism evidence="2 3">
    <name type="scientific">Streptomyces chattanoogensis</name>
    <dbReference type="NCBI Taxonomy" id="66876"/>
    <lineage>
        <taxon>Bacteria</taxon>
        <taxon>Bacillati</taxon>
        <taxon>Actinomycetota</taxon>
        <taxon>Actinomycetes</taxon>
        <taxon>Kitasatosporales</taxon>
        <taxon>Streptomycetaceae</taxon>
        <taxon>Streptomyces</taxon>
    </lineage>
</organism>
<dbReference type="PATRIC" id="fig|66876.3.peg.405"/>
<evidence type="ECO:0000256" key="1">
    <source>
        <dbReference type="SAM" id="Phobius"/>
    </source>
</evidence>
<protein>
    <submittedName>
        <fullName evidence="2">Uncharacterized protein</fullName>
    </submittedName>
</protein>
<keyword evidence="1" id="KW-1133">Transmembrane helix</keyword>
<feature type="transmembrane region" description="Helical" evidence="1">
    <location>
        <begin position="21"/>
        <end position="37"/>
    </location>
</feature>